<evidence type="ECO:0000256" key="7">
    <source>
        <dbReference type="SAM" id="SignalP"/>
    </source>
</evidence>
<dbReference type="Pfam" id="PF25183">
    <property type="entry name" value="OMP_b-brl_4"/>
    <property type="match status" value="1"/>
</dbReference>
<keyword evidence="3" id="KW-1134">Transmembrane beta strand</keyword>
<keyword evidence="6" id="KW-0998">Cell outer membrane</keyword>
<dbReference type="EMBL" id="RDSM01000003">
    <property type="protein sequence ID" value="RXH54775.1"/>
    <property type="molecule type" value="Genomic_DNA"/>
</dbReference>
<dbReference type="Gene3D" id="2.40.170.20">
    <property type="entry name" value="TonB-dependent receptor, beta-barrel domain"/>
    <property type="match status" value="1"/>
</dbReference>
<dbReference type="InterPro" id="IPR013784">
    <property type="entry name" value="Carb-bd-like_fold"/>
</dbReference>
<dbReference type="PANTHER" id="PTHR30069">
    <property type="entry name" value="TONB-DEPENDENT OUTER MEMBRANE RECEPTOR"/>
    <property type="match status" value="1"/>
</dbReference>
<keyword evidence="7" id="KW-0732">Signal</keyword>
<keyword evidence="2" id="KW-0813">Transport</keyword>
<reference evidence="9 10" key="1">
    <citation type="submission" date="2018-11" db="EMBL/GenBank/DDBJ databases">
        <authorList>
            <person name="Mardanov A.V."/>
            <person name="Ravin N.V."/>
            <person name="Dedysh S.N."/>
        </authorList>
    </citation>
    <scope>NUCLEOTIDE SEQUENCE [LARGE SCALE GENOMIC DNA]</scope>
    <source>
        <strain evidence="9 10">AF10</strain>
    </source>
</reference>
<gene>
    <name evidence="9" type="ORF">GRAN_3879</name>
</gene>
<evidence type="ECO:0000313" key="10">
    <source>
        <dbReference type="Proteomes" id="UP000289437"/>
    </source>
</evidence>
<keyword evidence="5" id="KW-0472">Membrane</keyword>
<dbReference type="Proteomes" id="UP000289437">
    <property type="component" value="Unassembled WGS sequence"/>
</dbReference>
<feature type="signal peptide" evidence="7">
    <location>
        <begin position="1"/>
        <end position="28"/>
    </location>
</feature>
<dbReference type="PANTHER" id="PTHR30069:SF46">
    <property type="entry name" value="OAR PROTEIN"/>
    <property type="match status" value="1"/>
</dbReference>
<feature type="chain" id="PRO_5020848310" evidence="7">
    <location>
        <begin position="29"/>
        <end position="1102"/>
    </location>
</feature>
<dbReference type="InterPro" id="IPR036942">
    <property type="entry name" value="Beta-barrel_TonB_sf"/>
</dbReference>
<evidence type="ECO:0000256" key="1">
    <source>
        <dbReference type="ARBA" id="ARBA00004571"/>
    </source>
</evidence>
<evidence type="ECO:0000313" key="9">
    <source>
        <dbReference type="EMBL" id="RXH54775.1"/>
    </source>
</evidence>
<evidence type="ECO:0000259" key="8">
    <source>
        <dbReference type="Pfam" id="PF25183"/>
    </source>
</evidence>
<dbReference type="SUPFAM" id="SSF56935">
    <property type="entry name" value="Porins"/>
    <property type="match status" value="1"/>
</dbReference>
<dbReference type="InterPro" id="IPR039426">
    <property type="entry name" value="TonB-dep_rcpt-like"/>
</dbReference>
<dbReference type="OrthoDB" id="97893at2"/>
<protein>
    <submittedName>
        <fullName evidence="9">Oar protein</fullName>
    </submittedName>
</protein>
<keyword evidence="4" id="KW-0812">Transmembrane</keyword>
<dbReference type="SUPFAM" id="SSF49452">
    <property type="entry name" value="Starch-binding domain-like"/>
    <property type="match status" value="1"/>
</dbReference>
<dbReference type="GO" id="GO:0030246">
    <property type="term" value="F:carbohydrate binding"/>
    <property type="evidence" value="ECO:0007669"/>
    <property type="project" value="InterPro"/>
</dbReference>
<comment type="caution">
    <text evidence="9">The sequence shown here is derived from an EMBL/GenBank/DDBJ whole genome shotgun (WGS) entry which is preliminary data.</text>
</comment>
<dbReference type="RefSeq" id="WP_128914513.1">
    <property type="nucleotide sequence ID" value="NZ_RDSM01000003.1"/>
</dbReference>
<proteinExistence type="predicted"/>
<organism evidence="9 10">
    <name type="scientific">Granulicella sibirica</name>
    <dbReference type="NCBI Taxonomy" id="2479048"/>
    <lineage>
        <taxon>Bacteria</taxon>
        <taxon>Pseudomonadati</taxon>
        <taxon>Acidobacteriota</taxon>
        <taxon>Terriglobia</taxon>
        <taxon>Terriglobales</taxon>
        <taxon>Acidobacteriaceae</taxon>
        <taxon>Granulicella</taxon>
    </lineage>
</organism>
<dbReference type="GO" id="GO:0044718">
    <property type="term" value="P:siderophore transmembrane transport"/>
    <property type="evidence" value="ECO:0007669"/>
    <property type="project" value="TreeGrafter"/>
</dbReference>
<keyword evidence="10" id="KW-1185">Reference proteome</keyword>
<dbReference type="InterPro" id="IPR057601">
    <property type="entry name" value="Oar-like_b-barrel"/>
</dbReference>
<feature type="domain" description="TonB-dependent transporter Oar-like beta-barrel" evidence="8">
    <location>
        <begin position="248"/>
        <end position="1095"/>
    </location>
</feature>
<evidence type="ECO:0000256" key="6">
    <source>
        <dbReference type="ARBA" id="ARBA00023237"/>
    </source>
</evidence>
<comment type="subcellular location">
    <subcellularLocation>
        <location evidence="1">Cell outer membrane</location>
        <topology evidence="1">Multi-pass membrane protein</topology>
    </subcellularLocation>
</comment>
<reference evidence="10" key="2">
    <citation type="submission" date="2019-02" db="EMBL/GenBank/DDBJ databases">
        <title>Granulicella sibirica sp. nov., a psychrotolerant acidobacterium isolated from an organic soil layer in forested tundra, West Siberia.</title>
        <authorList>
            <person name="Oshkin I.Y."/>
            <person name="Kulichevskaya I.S."/>
            <person name="Rijpstra W.I.C."/>
            <person name="Sinninghe Damste J.S."/>
            <person name="Rakitin A.L."/>
            <person name="Ravin N.V."/>
            <person name="Dedysh S.N."/>
        </authorList>
    </citation>
    <scope>NUCLEOTIDE SEQUENCE [LARGE SCALE GENOMIC DNA]</scope>
    <source>
        <strain evidence="10">AF10</strain>
    </source>
</reference>
<dbReference type="GO" id="GO:0009279">
    <property type="term" value="C:cell outer membrane"/>
    <property type="evidence" value="ECO:0007669"/>
    <property type="project" value="UniProtKB-SubCell"/>
</dbReference>
<sequence length="1102" mass="119245">MKIQRLMRATKRVLLGIVMGCVTTMAMGQVETGRFVGRIADSQDASIVGAAVKVTNTATNIVQAAVTDGSGSYVITPVQAGVYVLSVTATGFQTTTTSNIEVQVGQIVREDLTLAVGSSTTVVQVTTTTPLLTTDSATVGQVITNKQLTDLPLNGRGFFRLAELTPGAALLPPTGNSLAIRPEVVDGNTISGIRGSAISFLLDGVDVSEQHQGGTFIQTSIDALQEFSVQQNPYSAEYNRGGAFFNATTKSGTNRFHGGIFEFIRNEKLDARNYFALTRQILKRNQFGGDLGGPLTIPHLYEGKDRTFFFFDYEGQRLRQGLVNNNVVPSNAQRAGNFGSKTIYDPLLTCTVSAANSCNSSAALGTVIKTPFVNNTIPTGRLAPQALAIQAYYPQQNTTTGTFVYNPSQAIDYDQYTVRLDHQINSHNRLFARWIYVTNREVDPNASPFLKTASLTSIGQDIAVGVATNIGADMVNEARVHFLPSHVRLSAFLEGTDFNAQFGVQGLSALLRPGTGGSFPDYAWSGYGSLQGSAFDQRPKSQDRKAAEGTENFTILKGHQSIKFGILVRYYQWLGFDSETYAGQFNFNGNASGDAYADFLLGYPSSVARAYPAANFGGQQTYKQFYGQDDIRVSEKLTLNVGLRYGYSPWLAGYKGQIGTFDPTQAKPIIVSGNGTMPDLTAQYAAPAAYQFFGQYIQTSSQAGLPSNITYTDKTQLGPRVGFSFSATPKTVVRGGFGMFYEPETSGGRVNLDMLPFRLAETVNQTQNVVPARTLGNFFLGTALGSALANPTLVPSKTHLKVGVNEHYSLGVQQQISNKDVAEIAYVANRGVHLNGTDDFNDPTPAPGAIQGRRPYQPWGTITYNTQDVSTNYGSLQAKYEHRAGNGLTGLVAYTYSKFLQYNQSPAIGGNLGYEYALSPFDTPHNLALSGSYELPVGHGKRFLSNSNSIVDKMIGGWQIQSIIVVRSGTPYTPIVSGDVANTGVASQRPNLNPAGKSAAFQRSLAHWFDKTAYVVAPTYTYGQVRANTLRSDVYRQYDGSIFKNFAMPREGVLSFRAEFFNLSNTASFNAPNATIDTSSAGQVTSTSNAPRDIQFALKYNF</sequence>
<name>A0A4Q0SUR6_9BACT</name>
<dbReference type="Gene3D" id="2.60.40.1120">
    <property type="entry name" value="Carboxypeptidase-like, regulatory domain"/>
    <property type="match status" value="1"/>
</dbReference>
<dbReference type="AlphaFoldDB" id="A0A4Q0SUR6"/>
<dbReference type="GO" id="GO:0015344">
    <property type="term" value="F:siderophore uptake transmembrane transporter activity"/>
    <property type="evidence" value="ECO:0007669"/>
    <property type="project" value="TreeGrafter"/>
</dbReference>
<dbReference type="Pfam" id="PF13620">
    <property type="entry name" value="CarboxypepD_reg"/>
    <property type="match status" value="1"/>
</dbReference>
<evidence type="ECO:0000256" key="2">
    <source>
        <dbReference type="ARBA" id="ARBA00022448"/>
    </source>
</evidence>
<evidence type="ECO:0000256" key="4">
    <source>
        <dbReference type="ARBA" id="ARBA00022692"/>
    </source>
</evidence>
<evidence type="ECO:0000256" key="5">
    <source>
        <dbReference type="ARBA" id="ARBA00023136"/>
    </source>
</evidence>
<evidence type="ECO:0000256" key="3">
    <source>
        <dbReference type="ARBA" id="ARBA00022452"/>
    </source>
</evidence>
<accession>A0A4Q0SUR6</accession>